<evidence type="ECO:0000256" key="1">
    <source>
        <dbReference type="SAM" id="MobiDB-lite"/>
    </source>
</evidence>
<evidence type="ECO:0000313" key="2">
    <source>
        <dbReference type="EMBL" id="KAK0718271.1"/>
    </source>
</evidence>
<feature type="region of interest" description="Disordered" evidence="1">
    <location>
        <begin position="47"/>
        <end position="83"/>
    </location>
</feature>
<sequence length="703" mass="75051">MMMQEESGNTKTAACTVRQPPPWTMGMDQADKVLLSVAATTVAVAPPPLVSRPPVMLARPSTSSGPAPSRNGNSRPNFDKRLSKDDMSLLGSMGMGRKKGLKPYRIGVRAGAYPTPESSPGSLRSPMPISSVPTRMPTPVSFSSAEIQIGMALGSPSHSASGFQTGWQPQPRDVYSPLPAQRTPEPPVQRQKTQKRRLFGSLFGSKKHAEPAKIAEAISANGSTLSVTATATTSPRNKDSSPSRTTTFMTRKSTKHKPLISRSKTELRMEETVPVLPSRQQQSPNAAAIWSIPSEPEPTAPFLGGPGLLDIEIPDIRLERYSIMFSGVLNPQGNSKSSLLERRQATLEKLKTINDKISEESEGNHKTRPRRGTSPAFALFPSTPGRQSTAAGTLAPPKPSPLMRSNTSPALLPSPSRADFDPESKPSMELPTRRERKTVTIVSPRTMDERNRAAQVEKLREQQVMSHQAQRAQQAQQAASTFHFGPEESGLILDSPQSVSSGAAADEDDEPAAARQALGFRPAAASEPQWQMVSPPNSTSSKASSTTTKRSMSSSASSTASSTQTHLTRPASPEVAVDQGDAALKAAVEISIARQISVSRQQRQLLRPLKTTIGREMPPAMATGGGGPPPIMLARAASSAASSPSTTTATATTAVKVSPIVITKGMMRGRVIETKQSMPTLVVPSDAPLHVHRKSERIVLEAA</sequence>
<feature type="compositionally biased region" description="Polar residues" evidence="1">
    <location>
        <begin position="156"/>
        <end position="168"/>
    </location>
</feature>
<evidence type="ECO:0000313" key="3">
    <source>
        <dbReference type="Proteomes" id="UP001172101"/>
    </source>
</evidence>
<feature type="compositionally biased region" description="Polar residues" evidence="1">
    <location>
        <begin position="60"/>
        <end position="76"/>
    </location>
</feature>
<dbReference type="EMBL" id="JAUIRO010000004">
    <property type="protein sequence ID" value="KAK0718271.1"/>
    <property type="molecule type" value="Genomic_DNA"/>
</dbReference>
<dbReference type="AlphaFoldDB" id="A0AA40ALX4"/>
<feature type="compositionally biased region" description="Polar residues" evidence="1">
    <location>
        <begin position="242"/>
        <end position="251"/>
    </location>
</feature>
<accession>A0AA40ALX4</accession>
<gene>
    <name evidence="2" type="ORF">B0T26DRAFT_676457</name>
</gene>
<protein>
    <submittedName>
        <fullName evidence="2">Uncharacterized protein</fullName>
    </submittedName>
</protein>
<dbReference type="RefSeq" id="XP_060297064.1">
    <property type="nucleotide sequence ID" value="XM_060439982.1"/>
</dbReference>
<feature type="compositionally biased region" description="Polar residues" evidence="1">
    <location>
        <begin position="1"/>
        <end position="13"/>
    </location>
</feature>
<feature type="region of interest" description="Disordered" evidence="1">
    <location>
        <begin position="1"/>
        <end position="22"/>
    </location>
</feature>
<proteinExistence type="predicted"/>
<feature type="region of interest" description="Disordered" evidence="1">
    <location>
        <begin position="228"/>
        <end position="260"/>
    </location>
</feature>
<feature type="compositionally biased region" description="Polar residues" evidence="1">
    <location>
        <begin position="528"/>
        <end position="537"/>
    </location>
</feature>
<feature type="compositionally biased region" description="Low complexity" evidence="1">
    <location>
        <begin position="538"/>
        <end position="563"/>
    </location>
</feature>
<feature type="region of interest" description="Disordered" evidence="1">
    <location>
        <begin position="486"/>
        <end position="575"/>
    </location>
</feature>
<feature type="compositionally biased region" description="Basic and acidic residues" evidence="1">
    <location>
        <begin position="356"/>
        <end position="365"/>
    </location>
</feature>
<organism evidence="2 3">
    <name type="scientific">Lasiosphaeria miniovina</name>
    <dbReference type="NCBI Taxonomy" id="1954250"/>
    <lineage>
        <taxon>Eukaryota</taxon>
        <taxon>Fungi</taxon>
        <taxon>Dikarya</taxon>
        <taxon>Ascomycota</taxon>
        <taxon>Pezizomycotina</taxon>
        <taxon>Sordariomycetes</taxon>
        <taxon>Sordariomycetidae</taxon>
        <taxon>Sordariales</taxon>
        <taxon>Lasiosphaeriaceae</taxon>
        <taxon>Lasiosphaeria</taxon>
    </lineage>
</organism>
<dbReference type="Proteomes" id="UP001172101">
    <property type="component" value="Unassembled WGS sequence"/>
</dbReference>
<feature type="region of interest" description="Disordered" evidence="1">
    <location>
        <begin position="356"/>
        <end position="433"/>
    </location>
</feature>
<feature type="region of interest" description="Disordered" evidence="1">
    <location>
        <begin position="155"/>
        <end position="195"/>
    </location>
</feature>
<reference evidence="2" key="1">
    <citation type="submission" date="2023-06" db="EMBL/GenBank/DDBJ databases">
        <title>Genome-scale phylogeny and comparative genomics of the fungal order Sordariales.</title>
        <authorList>
            <consortium name="Lawrence Berkeley National Laboratory"/>
            <person name="Hensen N."/>
            <person name="Bonometti L."/>
            <person name="Westerberg I."/>
            <person name="Brannstrom I.O."/>
            <person name="Guillou S."/>
            <person name="Cros-Aarteil S."/>
            <person name="Calhoun S."/>
            <person name="Haridas S."/>
            <person name="Kuo A."/>
            <person name="Mondo S."/>
            <person name="Pangilinan J."/>
            <person name="Riley R."/>
            <person name="LaButti K."/>
            <person name="Andreopoulos B."/>
            <person name="Lipzen A."/>
            <person name="Chen C."/>
            <person name="Yanf M."/>
            <person name="Daum C."/>
            <person name="Ng V."/>
            <person name="Clum A."/>
            <person name="Steindorff A."/>
            <person name="Ohm R."/>
            <person name="Martin F."/>
            <person name="Silar P."/>
            <person name="Natvig D."/>
            <person name="Lalanne C."/>
            <person name="Gautier V."/>
            <person name="Ament-velasquez S.L."/>
            <person name="Kruys A."/>
            <person name="Hutchinson M.I."/>
            <person name="Powell A.J."/>
            <person name="Barry K."/>
            <person name="Miller A.N."/>
            <person name="Grigoriev I.V."/>
            <person name="Debuchy R."/>
            <person name="Gladieux P."/>
            <person name="Thoren M.H."/>
            <person name="Johannesson H."/>
        </authorList>
    </citation>
    <scope>NUCLEOTIDE SEQUENCE</scope>
    <source>
        <strain evidence="2">SMH2392-1A</strain>
    </source>
</reference>
<dbReference type="GeneID" id="85323252"/>
<comment type="caution">
    <text evidence="2">The sequence shown here is derived from an EMBL/GenBank/DDBJ whole genome shotgun (WGS) entry which is preliminary data.</text>
</comment>
<keyword evidence="3" id="KW-1185">Reference proteome</keyword>
<name>A0AA40ALX4_9PEZI</name>